<dbReference type="PANTHER" id="PTHR33993:SF10">
    <property type="entry name" value="CONSERVED PROTEIN"/>
    <property type="match status" value="1"/>
</dbReference>
<dbReference type="EMBL" id="WEGK01000006">
    <property type="protein sequence ID" value="MQY20385.1"/>
    <property type="molecule type" value="Genomic_DNA"/>
</dbReference>
<feature type="domain" description="VOC" evidence="1">
    <location>
        <begin position="146"/>
        <end position="263"/>
    </location>
</feature>
<evidence type="ECO:0000259" key="1">
    <source>
        <dbReference type="PROSITE" id="PS51819"/>
    </source>
</evidence>
<dbReference type="PANTHER" id="PTHR33993">
    <property type="entry name" value="GLYOXALASE-RELATED"/>
    <property type="match status" value="1"/>
</dbReference>
<sequence length="265" mass="27938">MTYTFKPGDPCWVELFTSDPERSIAFYSELLGWTAEQAGPEFGGYITFRHGENSVAGGMHNDGSSGGPDQWTIYLASADAEATAAAATANGGQVMLAPMRVGDVGTMAILGDPSGAGVGVWQPGVHPGFGAIGNVAGGTWTDHVGNPSWFELHTPAYDEALKFYREVFGWQDPFTVSDIPEFRYTTIHSESPMLGGVMDSTAFLPAGAPGGWRVYFGVEDVDASVKTLVSLGGSVEREPEDTPYGRLAAVVDPGGVRFSLGGNNS</sequence>
<feature type="domain" description="VOC" evidence="1">
    <location>
        <begin position="9"/>
        <end position="123"/>
    </location>
</feature>
<dbReference type="AlphaFoldDB" id="A0A7K0D3S6"/>
<dbReference type="Proteomes" id="UP000438448">
    <property type="component" value="Unassembled WGS sequence"/>
</dbReference>
<dbReference type="Pfam" id="PF00903">
    <property type="entry name" value="Glyoxalase"/>
    <property type="match status" value="2"/>
</dbReference>
<dbReference type="SUPFAM" id="SSF54593">
    <property type="entry name" value="Glyoxalase/Bleomycin resistance protein/Dihydroxybiphenyl dioxygenase"/>
    <property type="match status" value="2"/>
</dbReference>
<dbReference type="RefSeq" id="WP_153411103.1">
    <property type="nucleotide sequence ID" value="NZ_WEGK01000006.1"/>
</dbReference>
<dbReference type="OrthoDB" id="9793039at2"/>
<dbReference type="CDD" id="cd07247">
    <property type="entry name" value="SgaA_N_like"/>
    <property type="match status" value="2"/>
</dbReference>
<keyword evidence="3" id="KW-1185">Reference proteome</keyword>
<reference evidence="2 3" key="1">
    <citation type="submission" date="2019-10" db="EMBL/GenBank/DDBJ databases">
        <title>Nocardia macrotermitis sp. nov. and Nocardia aurantia sp. nov., isolated from the gut of fungus growing-termite Macrotermes natalensis.</title>
        <authorList>
            <person name="Benndorf R."/>
            <person name="Schwitalla J."/>
            <person name="Martin K."/>
            <person name="De Beer W."/>
            <person name="Kaster A.-K."/>
            <person name="Vollmers J."/>
            <person name="Poulsen M."/>
            <person name="Beemelmanns C."/>
        </authorList>
    </citation>
    <scope>NUCLEOTIDE SEQUENCE [LARGE SCALE GENOMIC DNA]</scope>
    <source>
        <strain evidence="2 3">RB20</strain>
    </source>
</reference>
<dbReference type="InterPro" id="IPR052164">
    <property type="entry name" value="Anthracycline_SecMetBiosynth"/>
</dbReference>
<proteinExistence type="predicted"/>
<accession>A0A7K0D3S6</accession>
<protein>
    <submittedName>
        <fullName evidence="2">Putative glyoxylase CFP32</fullName>
    </submittedName>
</protein>
<gene>
    <name evidence="2" type="ORF">NRB20_34900</name>
</gene>
<evidence type="ECO:0000313" key="3">
    <source>
        <dbReference type="Proteomes" id="UP000438448"/>
    </source>
</evidence>
<dbReference type="InterPro" id="IPR004360">
    <property type="entry name" value="Glyas_Fos-R_dOase_dom"/>
</dbReference>
<dbReference type="InterPro" id="IPR037523">
    <property type="entry name" value="VOC_core"/>
</dbReference>
<dbReference type="PROSITE" id="PS51819">
    <property type="entry name" value="VOC"/>
    <property type="match status" value="2"/>
</dbReference>
<organism evidence="2 3">
    <name type="scientific">Nocardia macrotermitis</name>
    <dbReference type="NCBI Taxonomy" id="2585198"/>
    <lineage>
        <taxon>Bacteria</taxon>
        <taxon>Bacillati</taxon>
        <taxon>Actinomycetota</taxon>
        <taxon>Actinomycetes</taxon>
        <taxon>Mycobacteriales</taxon>
        <taxon>Nocardiaceae</taxon>
        <taxon>Nocardia</taxon>
    </lineage>
</organism>
<name>A0A7K0D3S6_9NOCA</name>
<comment type="caution">
    <text evidence="2">The sequence shown here is derived from an EMBL/GenBank/DDBJ whole genome shotgun (WGS) entry which is preliminary data.</text>
</comment>
<evidence type="ECO:0000313" key="2">
    <source>
        <dbReference type="EMBL" id="MQY20385.1"/>
    </source>
</evidence>
<dbReference type="Gene3D" id="3.10.180.10">
    <property type="entry name" value="2,3-Dihydroxybiphenyl 1,2-Dioxygenase, domain 1"/>
    <property type="match status" value="2"/>
</dbReference>
<dbReference type="InterPro" id="IPR029068">
    <property type="entry name" value="Glyas_Bleomycin-R_OHBP_Dase"/>
</dbReference>